<dbReference type="AlphaFoldDB" id="A0AAN8ACV0"/>
<reference evidence="9 10" key="2">
    <citation type="journal article" date="2023" name="Mol. Biol. Evol.">
        <title>Genomics of Secondarily Temperate Adaptation in the Only Non-Antarctic Icefish.</title>
        <authorList>
            <person name="Rivera-Colon A.G."/>
            <person name="Rayamajhi N."/>
            <person name="Minhas B.F."/>
            <person name="Madrigal G."/>
            <person name="Bilyk K.T."/>
            <person name="Yoon V."/>
            <person name="Hune M."/>
            <person name="Gregory S."/>
            <person name="Cheng C.H.C."/>
            <person name="Catchen J.M."/>
        </authorList>
    </citation>
    <scope>NUCLEOTIDE SEQUENCE [LARGE SCALE GENOMIC DNA]</scope>
    <source>
        <strain evidence="9">JMC-PN-2008</strain>
    </source>
</reference>
<dbReference type="PANTHER" id="PTHR12670">
    <property type="entry name" value="CERAMIDASE"/>
    <property type="match status" value="1"/>
</dbReference>
<dbReference type="InterPro" id="IPR038445">
    <property type="entry name" value="NCDase_C_sf"/>
</dbReference>
<evidence type="ECO:0000256" key="2">
    <source>
        <dbReference type="ARBA" id="ARBA00011891"/>
    </source>
</evidence>
<comment type="caution">
    <text evidence="9">The sequence shown here is derived from an EMBL/GenBank/DDBJ whole genome shotgun (WGS) entry which is preliminary data.</text>
</comment>
<evidence type="ECO:0000256" key="3">
    <source>
        <dbReference type="ARBA" id="ARBA00019235"/>
    </source>
</evidence>
<dbReference type="Pfam" id="PF17048">
    <property type="entry name" value="Ceramidse_alk_C"/>
    <property type="match status" value="1"/>
</dbReference>
<dbReference type="GO" id="GO:0005576">
    <property type="term" value="C:extracellular region"/>
    <property type="evidence" value="ECO:0007669"/>
    <property type="project" value="TreeGrafter"/>
</dbReference>
<feature type="domain" description="Neutral/alkaline non-lysosomal ceramidase C-terminal" evidence="8">
    <location>
        <begin position="239"/>
        <end position="400"/>
    </location>
</feature>
<dbReference type="Proteomes" id="UP001346869">
    <property type="component" value="Unassembled WGS sequence"/>
</dbReference>
<evidence type="ECO:0000259" key="7">
    <source>
        <dbReference type="Pfam" id="PF04734"/>
    </source>
</evidence>
<dbReference type="InterPro" id="IPR031331">
    <property type="entry name" value="NEUT/ALK_ceramidase_C"/>
</dbReference>
<dbReference type="FunFam" id="2.60.40.2300:FF:000001">
    <property type="entry name" value="N-acylsphingosine amidohydrolase 2"/>
    <property type="match status" value="1"/>
</dbReference>
<evidence type="ECO:0000259" key="8">
    <source>
        <dbReference type="Pfam" id="PF17048"/>
    </source>
</evidence>
<evidence type="ECO:0000256" key="4">
    <source>
        <dbReference type="ARBA" id="ARBA00022801"/>
    </source>
</evidence>
<comment type="catalytic activity">
    <reaction evidence="6">
        <text>an N-acylsphing-4-enine + H2O = sphing-4-enine + a fatty acid</text>
        <dbReference type="Rhea" id="RHEA:20856"/>
        <dbReference type="ChEBI" id="CHEBI:15377"/>
        <dbReference type="ChEBI" id="CHEBI:28868"/>
        <dbReference type="ChEBI" id="CHEBI:52639"/>
        <dbReference type="ChEBI" id="CHEBI:57756"/>
        <dbReference type="EC" id="3.5.1.23"/>
    </reaction>
</comment>
<dbReference type="InterPro" id="IPR006823">
    <property type="entry name" value="Ceramidase_alk"/>
</dbReference>
<keyword evidence="6" id="KW-0746">Sphingolipid metabolism</keyword>
<dbReference type="GO" id="GO:0046872">
    <property type="term" value="F:metal ion binding"/>
    <property type="evidence" value="ECO:0007669"/>
    <property type="project" value="UniProtKB-KW"/>
</dbReference>
<dbReference type="Gene3D" id="2.60.40.2300">
    <property type="entry name" value="Neutral/alkaline non-lysosomal ceramidase, C-terminal domain"/>
    <property type="match status" value="1"/>
</dbReference>
<keyword evidence="5" id="KW-0862">Zinc</keyword>
<dbReference type="EC" id="3.5.1.23" evidence="2 6"/>
<keyword evidence="6" id="KW-0443">Lipid metabolism</keyword>
<dbReference type="InterPro" id="IPR031329">
    <property type="entry name" value="NEUT/ALK_ceramidase_N"/>
</dbReference>
<sequence length="407" mass="44993">MLLSCGGTKECKAFGPGNDMFESTRIIGHNIYMKAQELYGTASEEVTGLLHSAHQWVNMTDVTVQINATHTASTCKPALGHSFAAGTTDGGGDLNFTQGAVEGDPFWDGIRDAVLGEPSNQTQGVSSSQTHPVQHWRDELASAVASSDRGRSDHHGRLCVCGRRSWRDDHHVGEEATRSRQTGAAVGGCVQGLGGCDRGLSNIYTHYITTFEEYQVQRYEGASTIYGPHTLSAYLQKYRGLARAIAQDRVSELPVGPEPPFFEKLFNLLAPPNADRTPVNTSFGDVLEQVFPVYRPGDVVSVTFVAGNPRNSGDIRDTTFVTVEIHDNRTNTWEVVYTDASWETRFHWLKGSFQRSNATVDWFIPPAAPSGSYRIKHFGRFKEKKNVFKPYEGTSDVFTVTDSFYYQ</sequence>
<dbReference type="GO" id="GO:0046512">
    <property type="term" value="P:sphingosine biosynthetic process"/>
    <property type="evidence" value="ECO:0007669"/>
    <property type="project" value="TreeGrafter"/>
</dbReference>
<keyword evidence="4 6" id="KW-0378">Hydrolase</keyword>
<feature type="domain" description="Neutral/alkaline non-lysosomal ceramidase N-terminal" evidence="7">
    <location>
        <begin position="5"/>
        <end position="125"/>
    </location>
</feature>
<evidence type="ECO:0000256" key="5">
    <source>
        <dbReference type="PIRSR" id="PIRSR606823-2"/>
    </source>
</evidence>
<keyword evidence="5" id="KW-0479">Metal-binding</keyword>
<feature type="domain" description="Neutral/alkaline non-lysosomal ceramidase N-terminal" evidence="7">
    <location>
        <begin position="199"/>
        <end position="236"/>
    </location>
</feature>
<gene>
    <name evidence="9" type="ORF">PBY51_001261</name>
</gene>
<dbReference type="GO" id="GO:0042759">
    <property type="term" value="P:long-chain fatty acid biosynthetic process"/>
    <property type="evidence" value="ECO:0007669"/>
    <property type="project" value="TreeGrafter"/>
</dbReference>
<keyword evidence="10" id="KW-1185">Reference proteome</keyword>
<dbReference type="PANTHER" id="PTHR12670:SF1">
    <property type="entry name" value="NEUTRAL CERAMIDASE"/>
    <property type="match status" value="1"/>
</dbReference>
<name>A0AAN8ACV0_ELEMC</name>
<accession>A0AAN8ACV0</accession>
<dbReference type="EMBL" id="JAUZQC010000022">
    <property type="protein sequence ID" value="KAK5850377.1"/>
    <property type="molecule type" value="Genomic_DNA"/>
</dbReference>
<organism evidence="9 10">
    <name type="scientific">Eleginops maclovinus</name>
    <name type="common">Patagonian blennie</name>
    <name type="synonym">Eleginus maclovinus</name>
    <dbReference type="NCBI Taxonomy" id="56733"/>
    <lineage>
        <taxon>Eukaryota</taxon>
        <taxon>Metazoa</taxon>
        <taxon>Chordata</taxon>
        <taxon>Craniata</taxon>
        <taxon>Vertebrata</taxon>
        <taxon>Euteleostomi</taxon>
        <taxon>Actinopterygii</taxon>
        <taxon>Neopterygii</taxon>
        <taxon>Teleostei</taxon>
        <taxon>Neoteleostei</taxon>
        <taxon>Acanthomorphata</taxon>
        <taxon>Eupercaria</taxon>
        <taxon>Perciformes</taxon>
        <taxon>Notothenioidei</taxon>
        <taxon>Eleginopidae</taxon>
        <taxon>Eleginops</taxon>
    </lineage>
</organism>
<evidence type="ECO:0000313" key="9">
    <source>
        <dbReference type="EMBL" id="KAK5850377.1"/>
    </source>
</evidence>
<feature type="binding site" evidence="5">
    <location>
        <position position="207"/>
    </location>
    <ligand>
        <name>Zn(2+)</name>
        <dbReference type="ChEBI" id="CHEBI:29105"/>
    </ligand>
</feature>
<dbReference type="Pfam" id="PF04734">
    <property type="entry name" value="Ceramidase_alk"/>
    <property type="match status" value="2"/>
</dbReference>
<dbReference type="GO" id="GO:0005886">
    <property type="term" value="C:plasma membrane"/>
    <property type="evidence" value="ECO:0007669"/>
    <property type="project" value="UniProtKB-ARBA"/>
</dbReference>
<dbReference type="GO" id="GO:0017040">
    <property type="term" value="F:N-acylsphingosine amidohydrolase activity"/>
    <property type="evidence" value="ECO:0007669"/>
    <property type="project" value="UniProtKB-UniRule"/>
</dbReference>
<comment type="similarity">
    <text evidence="1 6">Belongs to the neutral ceramidase family.</text>
</comment>
<comment type="cofactor">
    <cofactor evidence="5">
        <name>Zn(2+)</name>
        <dbReference type="ChEBI" id="CHEBI:29105"/>
    </cofactor>
    <text evidence="5">Binds 1 zinc ion per subunit.</text>
</comment>
<protein>
    <recommendedName>
        <fullName evidence="3 6">Neutral ceramidase</fullName>
        <ecNumber evidence="2 6">3.5.1.23</ecNumber>
    </recommendedName>
</protein>
<dbReference type="GO" id="GO:0046514">
    <property type="term" value="P:ceramide catabolic process"/>
    <property type="evidence" value="ECO:0007669"/>
    <property type="project" value="InterPro"/>
</dbReference>
<proteinExistence type="inferred from homology"/>
<reference evidence="9 10" key="1">
    <citation type="journal article" date="2023" name="Genes (Basel)">
        <title>Chromosome-Level Genome Assembly and Circadian Gene Repertoire of the Patagonia Blennie Eleginops maclovinus-The Closest Ancestral Proxy of Antarctic Cryonotothenioids.</title>
        <authorList>
            <person name="Cheng C.C."/>
            <person name="Rivera-Colon A.G."/>
            <person name="Minhas B.F."/>
            <person name="Wilson L."/>
            <person name="Rayamajhi N."/>
            <person name="Vargas-Chacoff L."/>
            <person name="Catchen J.M."/>
        </authorList>
    </citation>
    <scope>NUCLEOTIDE SEQUENCE [LARGE SCALE GENOMIC DNA]</scope>
    <source>
        <strain evidence="9">JMC-PN-2008</strain>
    </source>
</reference>
<evidence type="ECO:0000313" key="10">
    <source>
        <dbReference type="Proteomes" id="UP001346869"/>
    </source>
</evidence>
<evidence type="ECO:0000256" key="1">
    <source>
        <dbReference type="ARBA" id="ARBA00009835"/>
    </source>
</evidence>
<dbReference type="GO" id="GO:0005737">
    <property type="term" value="C:cytoplasm"/>
    <property type="evidence" value="ECO:0007669"/>
    <property type="project" value="UniProtKB-ARBA"/>
</dbReference>
<evidence type="ECO:0000256" key="6">
    <source>
        <dbReference type="RuleBase" id="RU366019"/>
    </source>
</evidence>